<name>A0A8H3XH77_GIGMA</name>
<feature type="compositionally biased region" description="Basic and acidic residues" evidence="1">
    <location>
        <begin position="223"/>
        <end position="236"/>
    </location>
</feature>
<accession>A0A8H3XH77</accession>
<feature type="compositionally biased region" description="Low complexity" evidence="1">
    <location>
        <begin position="75"/>
        <end position="84"/>
    </location>
</feature>
<dbReference type="InterPro" id="IPR036864">
    <property type="entry name" value="Zn2-C6_fun-type_DNA-bd_sf"/>
</dbReference>
<feature type="compositionally biased region" description="Polar residues" evidence="1">
    <location>
        <begin position="419"/>
        <end position="434"/>
    </location>
</feature>
<dbReference type="SUPFAM" id="SSF57701">
    <property type="entry name" value="Zn2/Cys6 DNA-binding domain"/>
    <property type="match status" value="1"/>
</dbReference>
<feature type="region of interest" description="Disordered" evidence="1">
    <location>
        <begin position="1"/>
        <end position="25"/>
    </location>
</feature>
<feature type="domain" description="Zn(2)-C6 fungal-type" evidence="2">
    <location>
        <begin position="31"/>
        <end position="60"/>
    </location>
</feature>
<dbReference type="EMBL" id="WTPW01000998">
    <property type="protein sequence ID" value="KAF0463795.1"/>
    <property type="molecule type" value="Genomic_DNA"/>
</dbReference>
<dbReference type="GO" id="GO:0000981">
    <property type="term" value="F:DNA-binding transcription factor activity, RNA polymerase II-specific"/>
    <property type="evidence" value="ECO:0007669"/>
    <property type="project" value="InterPro"/>
</dbReference>
<dbReference type="AlphaFoldDB" id="A0A8H3XH77"/>
<sequence>MYQNSSTNRSKKNPNDKQPTSGNNRTKNTASCNYCRVKKVKCHYLSCGKCQLCVDNNRECISDEQKKRGPKSSKKPIGSSTSSSDLATLGGKFLRCIREGGQNLQTLIQETRISYGISSPDLTSNLDVNLSNNEETIINGNSIGSPQVTNEQSRSLFENPLGISNVQVSYSLVQSSPLNNDSMLVNSTLATSGEQMLSPVIDNRQMSPRTRSSGTSRQPSPSRVDRQRRREDRNHELGVGLHGNISNPNPSRSSSPNLVASMQPNLTGLQCPEIIFPNLADLGSTSPVDMPYSPNYTPYSSPINYGASNNSSDFITNPPMSIQLLDDVSPVSLLNSPFIIVGFGLGDTSPLIMPISPDELVISPLINPTINSQDTSPLLMPISPVELGISPLINPTIDSQDTSMPLFELGDTYFNTDLQTTSSSPELNDATSPDNPKESNKLYLSIPSRNR</sequence>
<dbReference type="SMART" id="SM00066">
    <property type="entry name" value="GAL4"/>
    <property type="match status" value="1"/>
</dbReference>
<organism evidence="3 4">
    <name type="scientific">Gigaspora margarita</name>
    <dbReference type="NCBI Taxonomy" id="4874"/>
    <lineage>
        <taxon>Eukaryota</taxon>
        <taxon>Fungi</taxon>
        <taxon>Fungi incertae sedis</taxon>
        <taxon>Mucoromycota</taxon>
        <taxon>Glomeromycotina</taxon>
        <taxon>Glomeromycetes</taxon>
        <taxon>Diversisporales</taxon>
        <taxon>Gigasporaceae</taxon>
        <taxon>Gigaspora</taxon>
    </lineage>
</organism>
<evidence type="ECO:0000256" key="1">
    <source>
        <dbReference type="SAM" id="MobiDB-lite"/>
    </source>
</evidence>
<reference evidence="3 4" key="1">
    <citation type="journal article" date="2019" name="Environ. Microbiol.">
        <title>At the nexus of three kingdoms: the genome of the mycorrhizal fungus Gigaspora margarita provides insights into plant, endobacterial and fungal interactions.</title>
        <authorList>
            <person name="Venice F."/>
            <person name="Ghignone S."/>
            <person name="Salvioli di Fossalunga A."/>
            <person name="Amselem J."/>
            <person name="Novero M."/>
            <person name="Xianan X."/>
            <person name="Sedzielewska Toro K."/>
            <person name="Morin E."/>
            <person name="Lipzen A."/>
            <person name="Grigoriev I.V."/>
            <person name="Henrissat B."/>
            <person name="Martin F.M."/>
            <person name="Bonfante P."/>
        </authorList>
    </citation>
    <scope>NUCLEOTIDE SEQUENCE [LARGE SCALE GENOMIC DNA]</scope>
    <source>
        <strain evidence="3 4">BEG34</strain>
    </source>
</reference>
<dbReference type="CDD" id="cd00067">
    <property type="entry name" value="GAL4"/>
    <property type="match status" value="1"/>
</dbReference>
<dbReference type="Pfam" id="PF00172">
    <property type="entry name" value="Zn_clus"/>
    <property type="match status" value="1"/>
</dbReference>
<dbReference type="Proteomes" id="UP000439903">
    <property type="component" value="Unassembled WGS sequence"/>
</dbReference>
<feature type="compositionally biased region" description="Polar residues" evidence="1">
    <location>
        <begin position="16"/>
        <end position="25"/>
    </location>
</feature>
<keyword evidence="4" id="KW-1185">Reference proteome</keyword>
<evidence type="ECO:0000313" key="3">
    <source>
        <dbReference type="EMBL" id="KAF0463795.1"/>
    </source>
</evidence>
<feature type="region of interest" description="Disordered" evidence="1">
    <location>
        <begin position="195"/>
        <end position="261"/>
    </location>
</feature>
<feature type="compositionally biased region" description="Low complexity" evidence="1">
    <location>
        <begin position="246"/>
        <end position="257"/>
    </location>
</feature>
<comment type="caution">
    <text evidence="3">The sequence shown here is derived from an EMBL/GenBank/DDBJ whole genome shotgun (WGS) entry which is preliminary data.</text>
</comment>
<dbReference type="GO" id="GO:0008270">
    <property type="term" value="F:zinc ion binding"/>
    <property type="evidence" value="ECO:0007669"/>
    <property type="project" value="InterPro"/>
</dbReference>
<feature type="region of interest" description="Disordered" evidence="1">
    <location>
        <begin position="64"/>
        <end position="86"/>
    </location>
</feature>
<gene>
    <name evidence="3" type="ORF">F8M41_026582</name>
</gene>
<feature type="region of interest" description="Disordered" evidence="1">
    <location>
        <begin position="419"/>
        <end position="451"/>
    </location>
</feature>
<dbReference type="PROSITE" id="PS00463">
    <property type="entry name" value="ZN2_CY6_FUNGAL_1"/>
    <property type="match status" value="1"/>
</dbReference>
<dbReference type="InterPro" id="IPR001138">
    <property type="entry name" value="Zn2Cys6_DnaBD"/>
</dbReference>
<evidence type="ECO:0000259" key="2">
    <source>
        <dbReference type="PROSITE" id="PS00463"/>
    </source>
</evidence>
<evidence type="ECO:0000313" key="4">
    <source>
        <dbReference type="Proteomes" id="UP000439903"/>
    </source>
</evidence>
<dbReference type="OrthoDB" id="4456959at2759"/>
<proteinExistence type="predicted"/>
<feature type="compositionally biased region" description="Polar residues" evidence="1">
    <location>
        <begin position="204"/>
        <end position="216"/>
    </location>
</feature>
<dbReference type="Gene3D" id="4.10.240.10">
    <property type="entry name" value="Zn(2)-C6 fungal-type DNA-binding domain"/>
    <property type="match status" value="1"/>
</dbReference>
<protein>
    <recommendedName>
        <fullName evidence="2">Zn(2)-C6 fungal-type domain-containing protein</fullName>
    </recommendedName>
</protein>